<evidence type="ECO:0000256" key="6">
    <source>
        <dbReference type="ARBA" id="ARBA00022989"/>
    </source>
</evidence>
<feature type="transmembrane region" description="Helical" evidence="10">
    <location>
        <begin position="58"/>
        <end position="83"/>
    </location>
</feature>
<evidence type="ECO:0000256" key="5">
    <source>
        <dbReference type="ARBA" id="ARBA00022692"/>
    </source>
</evidence>
<comment type="similarity">
    <text evidence="2">Belongs to the monovalent cation:proton antiporter 2 (CPA2) transporter (TC 2.A.37) family.</text>
</comment>
<dbReference type="GO" id="GO:0016020">
    <property type="term" value="C:membrane"/>
    <property type="evidence" value="ECO:0007669"/>
    <property type="project" value="UniProtKB-SubCell"/>
</dbReference>
<feature type="region of interest" description="Disordered" evidence="9">
    <location>
        <begin position="453"/>
        <end position="481"/>
    </location>
</feature>
<feature type="region of interest" description="Disordered" evidence="9">
    <location>
        <begin position="1"/>
        <end position="34"/>
    </location>
</feature>
<keyword evidence="8 10" id="KW-0472">Membrane</keyword>
<feature type="transmembrane region" description="Helical" evidence="10">
    <location>
        <begin position="90"/>
        <end position="108"/>
    </location>
</feature>
<keyword evidence="3" id="KW-0813">Transport</keyword>
<dbReference type="EMBL" id="LR215973">
    <property type="protein sequence ID" value="VFA97041.1"/>
    <property type="molecule type" value="Genomic_DNA"/>
</dbReference>
<feature type="domain" description="Cation/H+ exchanger transmembrane" evidence="11">
    <location>
        <begin position="77"/>
        <end position="444"/>
    </location>
</feature>
<dbReference type="Pfam" id="PF00999">
    <property type="entry name" value="Na_H_Exchanger"/>
    <property type="match status" value="1"/>
</dbReference>
<feature type="transmembrane region" description="Helical" evidence="10">
    <location>
        <begin position="234"/>
        <end position="254"/>
    </location>
</feature>
<evidence type="ECO:0000256" key="10">
    <source>
        <dbReference type="SAM" id="Phobius"/>
    </source>
</evidence>
<reference evidence="12 13" key="1">
    <citation type="submission" date="2019-02" db="EMBL/GenBank/DDBJ databases">
        <authorList>
            <consortium name="Pathogen Informatics"/>
        </authorList>
    </citation>
    <scope>NUCLEOTIDE SEQUENCE [LARGE SCALE GENOMIC DNA]</scope>
    <source>
        <strain evidence="12 13">3012STDY6756504</strain>
    </source>
</reference>
<organism evidence="12 13">
    <name type="scientific">Nocardia cyriacigeorgica</name>
    <dbReference type="NCBI Taxonomy" id="135487"/>
    <lineage>
        <taxon>Bacteria</taxon>
        <taxon>Bacillati</taxon>
        <taxon>Actinomycetota</taxon>
        <taxon>Actinomycetes</taxon>
        <taxon>Mycobacteriales</taxon>
        <taxon>Nocardiaceae</taxon>
        <taxon>Nocardia</taxon>
    </lineage>
</organism>
<feature type="transmembrane region" description="Helical" evidence="10">
    <location>
        <begin position="149"/>
        <end position="170"/>
    </location>
</feature>
<dbReference type="AlphaFoldDB" id="A0A4U8VUA7"/>
<keyword evidence="4" id="KW-0050">Antiport</keyword>
<feature type="transmembrane region" description="Helical" evidence="10">
    <location>
        <begin position="208"/>
        <end position="228"/>
    </location>
</feature>
<evidence type="ECO:0000313" key="12">
    <source>
        <dbReference type="EMBL" id="VFA97041.1"/>
    </source>
</evidence>
<feature type="transmembrane region" description="Helical" evidence="10">
    <location>
        <begin position="428"/>
        <end position="447"/>
    </location>
</feature>
<dbReference type="Gene3D" id="1.20.1530.20">
    <property type="match status" value="1"/>
</dbReference>
<name>A0A4U8VUA7_9NOCA</name>
<comment type="subcellular location">
    <subcellularLocation>
        <location evidence="1">Membrane</location>
        <topology evidence="1">Multi-pass membrane protein</topology>
    </subcellularLocation>
</comment>
<evidence type="ECO:0000256" key="3">
    <source>
        <dbReference type="ARBA" id="ARBA00022448"/>
    </source>
</evidence>
<dbReference type="InterPro" id="IPR006153">
    <property type="entry name" value="Cation/H_exchanger_TM"/>
</dbReference>
<evidence type="ECO:0000256" key="2">
    <source>
        <dbReference type="ARBA" id="ARBA00005551"/>
    </source>
</evidence>
<feature type="transmembrane region" description="Helical" evidence="10">
    <location>
        <begin position="275"/>
        <end position="292"/>
    </location>
</feature>
<feature type="compositionally biased region" description="Basic and acidic residues" evidence="9">
    <location>
        <begin position="454"/>
        <end position="481"/>
    </location>
</feature>
<feature type="compositionally biased region" description="Basic and acidic residues" evidence="9">
    <location>
        <begin position="13"/>
        <end position="30"/>
    </location>
</feature>
<feature type="transmembrane region" description="Helical" evidence="10">
    <location>
        <begin position="330"/>
        <end position="352"/>
    </location>
</feature>
<accession>A0A4U8VUA7</accession>
<dbReference type="Proteomes" id="UP000290439">
    <property type="component" value="Chromosome"/>
</dbReference>
<evidence type="ECO:0000256" key="8">
    <source>
        <dbReference type="ARBA" id="ARBA00023136"/>
    </source>
</evidence>
<keyword evidence="7" id="KW-0406">Ion transport</keyword>
<evidence type="ECO:0000259" key="11">
    <source>
        <dbReference type="Pfam" id="PF00999"/>
    </source>
</evidence>
<keyword evidence="6 10" id="KW-1133">Transmembrane helix</keyword>
<dbReference type="GO" id="GO:1902600">
    <property type="term" value="P:proton transmembrane transport"/>
    <property type="evidence" value="ECO:0007669"/>
    <property type="project" value="InterPro"/>
</dbReference>
<evidence type="ECO:0000256" key="7">
    <source>
        <dbReference type="ARBA" id="ARBA00023065"/>
    </source>
</evidence>
<dbReference type="GO" id="GO:0015297">
    <property type="term" value="F:antiporter activity"/>
    <property type="evidence" value="ECO:0007669"/>
    <property type="project" value="UniProtKB-KW"/>
</dbReference>
<evidence type="ECO:0000256" key="9">
    <source>
        <dbReference type="SAM" id="MobiDB-lite"/>
    </source>
</evidence>
<feature type="transmembrane region" description="Helical" evidence="10">
    <location>
        <begin position="120"/>
        <end position="137"/>
    </location>
</feature>
<evidence type="ECO:0000313" key="13">
    <source>
        <dbReference type="Proteomes" id="UP000290439"/>
    </source>
</evidence>
<feature type="transmembrane region" description="Helical" evidence="10">
    <location>
        <begin position="397"/>
        <end position="416"/>
    </location>
</feature>
<proteinExistence type="inferred from homology"/>
<evidence type="ECO:0000256" key="4">
    <source>
        <dbReference type="ARBA" id="ARBA00022449"/>
    </source>
</evidence>
<dbReference type="InterPro" id="IPR038770">
    <property type="entry name" value="Na+/solute_symporter_sf"/>
</dbReference>
<sequence>MHGLITYTNGACPDRHRPEKNLGSDDDQRPAPRQAPVSYPWAAVAPCHDDRMVNLAEAAGSATVAPIVSLFWIGTAAVAAPLIARLLRGYVPDVVILLLFGVLLGPHALGLADTGGGVELLSELGLGMLFLLAGYELDPRLLGGKSGRTAWFTWAACLLMAMLFVALVAGDAKFTAVAAVAIAMTSTALGTLLPIIKARGILDSGLGRAVLAHGAVGELGPVVAMSILLTSRNIGAAMVVLVLFAIAAALIGLMHQRILDRVPAFGRVLTELSGGTAQLPVRVVFLLLLVLMTLAEEFGLDVVLGAFAAGIILRKLIGGERPEIGSSLETIGYGVLIPIFFVVSGMGIDVAAVADEPITWVLFVLSIAVARGVPVWCSERFVQHGANLSEPRERLQLALYAATGLPIIVAVTQVATSTGLMEQGLASTMVAAGATTVLLFPLLARWVGAGGDGMPRDEESARDAVTGRDEVPRDGVPDATE</sequence>
<feature type="transmembrane region" description="Helical" evidence="10">
    <location>
        <begin position="298"/>
        <end position="318"/>
    </location>
</feature>
<evidence type="ECO:0000256" key="1">
    <source>
        <dbReference type="ARBA" id="ARBA00004141"/>
    </source>
</evidence>
<dbReference type="PANTHER" id="PTHR43562">
    <property type="entry name" value="NAPA-TYPE SODIUM/HYDROGEN ANTIPORTER"/>
    <property type="match status" value="1"/>
</dbReference>
<feature type="transmembrane region" description="Helical" evidence="10">
    <location>
        <begin position="176"/>
        <end position="196"/>
    </location>
</feature>
<feature type="transmembrane region" description="Helical" evidence="10">
    <location>
        <begin position="358"/>
        <end position="377"/>
    </location>
</feature>
<keyword evidence="5 10" id="KW-0812">Transmembrane</keyword>
<gene>
    <name evidence="12" type="primary">kefC</name>
    <name evidence="12" type="ORF">NCTC10797_00797</name>
</gene>
<protein>
    <submittedName>
        <fullName evidence="12">K(+)/H(+) antiporter</fullName>
    </submittedName>
</protein>
<dbReference type="PANTHER" id="PTHR43562:SF1">
    <property type="entry name" value="NA(+)_H(+) ANTIPORTER YJBQ-RELATED"/>
    <property type="match status" value="1"/>
</dbReference>